<keyword evidence="1" id="KW-0472">Membrane</keyword>
<proteinExistence type="predicted"/>
<name>A0ABW5QN33_9HYPH</name>
<protein>
    <recommendedName>
        <fullName evidence="4">DUF4239 domain-containing protein</fullName>
    </recommendedName>
</protein>
<dbReference type="Proteomes" id="UP001597521">
    <property type="component" value="Unassembled WGS sequence"/>
</dbReference>
<keyword evidence="1" id="KW-0812">Transmembrane</keyword>
<evidence type="ECO:0000313" key="3">
    <source>
        <dbReference type="Proteomes" id="UP001597521"/>
    </source>
</evidence>
<dbReference type="InterPro" id="IPR025333">
    <property type="entry name" value="DUF4239"/>
</dbReference>
<sequence length="251" mass="26653">MNAILALPTPLLMLAIFGFVLLCLMVGLATLFMLTRHGAQPATAMPVPPFIGVIAAAWALALGFAAADIWTLGGQADRAASAERSSIARLAGASAPEALDLPDMSEAIRRYAEAVARTEWGENLNHAPHPEVDAALQDIRIDLIAAAASNVPDAIGGKLVQDFDELQDARNARLAIGQSLVDESKWYLVAVLTLMTMIAMVFVHLDRPRGAARALVIFAAVAVSSLWVLALHVHPYSQREFGVVIASVSEA</sequence>
<reference evidence="3" key="1">
    <citation type="journal article" date="2019" name="Int. J. Syst. Evol. Microbiol.">
        <title>The Global Catalogue of Microorganisms (GCM) 10K type strain sequencing project: providing services to taxonomists for standard genome sequencing and annotation.</title>
        <authorList>
            <consortium name="The Broad Institute Genomics Platform"/>
            <consortium name="The Broad Institute Genome Sequencing Center for Infectious Disease"/>
            <person name="Wu L."/>
            <person name="Ma J."/>
        </authorList>
    </citation>
    <scope>NUCLEOTIDE SEQUENCE [LARGE SCALE GENOMIC DNA]</scope>
    <source>
        <strain evidence="3">CCM 7427</strain>
    </source>
</reference>
<dbReference type="Pfam" id="PF14023">
    <property type="entry name" value="Bestrophin-like"/>
    <property type="match status" value="1"/>
</dbReference>
<evidence type="ECO:0008006" key="4">
    <source>
        <dbReference type="Google" id="ProtNLM"/>
    </source>
</evidence>
<keyword evidence="3" id="KW-1185">Reference proteome</keyword>
<evidence type="ECO:0000313" key="2">
    <source>
        <dbReference type="EMBL" id="MFD2649117.1"/>
    </source>
</evidence>
<feature type="transmembrane region" description="Helical" evidence="1">
    <location>
        <begin position="47"/>
        <end position="70"/>
    </location>
</feature>
<organism evidence="2 3">
    <name type="scientific">Devosia albogilva</name>
    <dbReference type="NCBI Taxonomy" id="429726"/>
    <lineage>
        <taxon>Bacteria</taxon>
        <taxon>Pseudomonadati</taxon>
        <taxon>Pseudomonadota</taxon>
        <taxon>Alphaproteobacteria</taxon>
        <taxon>Hyphomicrobiales</taxon>
        <taxon>Devosiaceae</taxon>
        <taxon>Devosia</taxon>
    </lineage>
</organism>
<keyword evidence="1" id="KW-1133">Transmembrane helix</keyword>
<gene>
    <name evidence="2" type="ORF">ACFSX5_15110</name>
</gene>
<evidence type="ECO:0000256" key="1">
    <source>
        <dbReference type="SAM" id="Phobius"/>
    </source>
</evidence>
<feature type="transmembrane region" description="Helical" evidence="1">
    <location>
        <begin position="211"/>
        <end position="231"/>
    </location>
</feature>
<accession>A0ABW5QN33</accession>
<feature type="transmembrane region" description="Helical" evidence="1">
    <location>
        <begin position="12"/>
        <end position="35"/>
    </location>
</feature>
<comment type="caution">
    <text evidence="2">The sequence shown here is derived from an EMBL/GenBank/DDBJ whole genome shotgun (WGS) entry which is preliminary data.</text>
</comment>
<feature type="transmembrane region" description="Helical" evidence="1">
    <location>
        <begin position="186"/>
        <end position="205"/>
    </location>
</feature>
<dbReference type="RefSeq" id="WP_386834541.1">
    <property type="nucleotide sequence ID" value="NZ_JBHUNP010000001.1"/>
</dbReference>
<dbReference type="EMBL" id="JBHUNP010000001">
    <property type="protein sequence ID" value="MFD2649117.1"/>
    <property type="molecule type" value="Genomic_DNA"/>
</dbReference>